<comment type="caution">
    <text evidence="7">The sequence shown here is derived from an EMBL/GenBank/DDBJ whole genome shotgun (WGS) entry which is preliminary data.</text>
</comment>
<name>A0A6G0VW52_APHCR</name>
<dbReference type="SMART" id="SM00355">
    <property type="entry name" value="ZnF_C2H2"/>
    <property type="match status" value="2"/>
</dbReference>
<organism evidence="7 8">
    <name type="scientific">Aphis craccivora</name>
    <name type="common">Cowpea aphid</name>
    <dbReference type="NCBI Taxonomy" id="307492"/>
    <lineage>
        <taxon>Eukaryota</taxon>
        <taxon>Metazoa</taxon>
        <taxon>Ecdysozoa</taxon>
        <taxon>Arthropoda</taxon>
        <taxon>Hexapoda</taxon>
        <taxon>Insecta</taxon>
        <taxon>Pterygota</taxon>
        <taxon>Neoptera</taxon>
        <taxon>Paraneoptera</taxon>
        <taxon>Hemiptera</taxon>
        <taxon>Sternorrhyncha</taxon>
        <taxon>Aphidomorpha</taxon>
        <taxon>Aphidoidea</taxon>
        <taxon>Aphididae</taxon>
        <taxon>Aphidini</taxon>
        <taxon>Aphis</taxon>
        <taxon>Aphis</taxon>
    </lineage>
</organism>
<evidence type="ECO:0000313" key="8">
    <source>
        <dbReference type="Proteomes" id="UP000478052"/>
    </source>
</evidence>
<evidence type="ECO:0000259" key="6">
    <source>
        <dbReference type="PROSITE" id="PS50157"/>
    </source>
</evidence>
<dbReference type="EMBL" id="VUJU01011635">
    <property type="protein sequence ID" value="KAF0710498.1"/>
    <property type="molecule type" value="Genomic_DNA"/>
</dbReference>
<dbReference type="OrthoDB" id="6573665at2759"/>
<keyword evidence="1" id="KW-0479">Metal-binding</keyword>
<evidence type="ECO:0000256" key="5">
    <source>
        <dbReference type="PROSITE-ProRule" id="PRU00042"/>
    </source>
</evidence>
<reference evidence="7 8" key="1">
    <citation type="submission" date="2019-08" db="EMBL/GenBank/DDBJ databases">
        <title>Whole genome of Aphis craccivora.</title>
        <authorList>
            <person name="Voronova N.V."/>
            <person name="Shulinski R.S."/>
            <person name="Bandarenka Y.V."/>
            <person name="Zhorov D.G."/>
            <person name="Warner D."/>
        </authorList>
    </citation>
    <scope>NUCLEOTIDE SEQUENCE [LARGE SCALE GENOMIC DNA]</scope>
    <source>
        <strain evidence="7">180601</strain>
        <tissue evidence="7">Whole Body</tissue>
    </source>
</reference>
<accession>A0A6G0VW52</accession>
<proteinExistence type="predicted"/>
<evidence type="ECO:0000313" key="7">
    <source>
        <dbReference type="EMBL" id="KAF0710498.1"/>
    </source>
</evidence>
<sequence length="52" mass="5861">MFNCTSCGKVYAHKCGLNRHVKTHDGSVISCGICLKIFTRRDKLSIHVQNCH</sequence>
<gene>
    <name evidence="7" type="ORF">FWK35_00034376</name>
</gene>
<dbReference type="InterPro" id="IPR013087">
    <property type="entry name" value="Znf_C2H2_type"/>
</dbReference>
<dbReference type="Pfam" id="PF00096">
    <property type="entry name" value="zf-C2H2"/>
    <property type="match status" value="1"/>
</dbReference>
<dbReference type="Proteomes" id="UP000478052">
    <property type="component" value="Unassembled WGS sequence"/>
</dbReference>
<dbReference type="Gene3D" id="3.30.160.60">
    <property type="entry name" value="Classic Zinc Finger"/>
    <property type="match status" value="1"/>
</dbReference>
<dbReference type="PROSITE" id="PS00028">
    <property type="entry name" value="ZINC_FINGER_C2H2_1"/>
    <property type="match status" value="2"/>
</dbReference>
<feature type="domain" description="C2H2-type" evidence="6">
    <location>
        <begin position="2"/>
        <end position="29"/>
    </location>
</feature>
<protein>
    <submittedName>
        <fullName evidence="7">Transcription factor Ovo-like 2</fullName>
    </submittedName>
</protein>
<dbReference type="SUPFAM" id="SSF57667">
    <property type="entry name" value="beta-beta-alpha zinc fingers"/>
    <property type="match status" value="1"/>
</dbReference>
<evidence type="ECO:0000256" key="3">
    <source>
        <dbReference type="ARBA" id="ARBA00022771"/>
    </source>
</evidence>
<dbReference type="GO" id="GO:0008270">
    <property type="term" value="F:zinc ion binding"/>
    <property type="evidence" value="ECO:0007669"/>
    <property type="project" value="UniProtKB-KW"/>
</dbReference>
<feature type="non-terminal residue" evidence="7">
    <location>
        <position position="52"/>
    </location>
</feature>
<keyword evidence="3 5" id="KW-0863">Zinc-finger</keyword>
<keyword evidence="4" id="KW-0862">Zinc</keyword>
<dbReference type="FunFam" id="3.30.160.60:FF:000706">
    <property type="entry name" value="Zinc finger protein"/>
    <property type="match status" value="1"/>
</dbReference>
<evidence type="ECO:0000256" key="1">
    <source>
        <dbReference type="ARBA" id="ARBA00022723"/>
    </source>
</evidence>
<dbReference type="PROSITE" id="PS50157">
    <property type="entry name" value="ZINC_FINGER_C2H2_2"/>
    <property type="match status" value="2"/>
</dbReference>
<dbReference type="AlphaFoldDB" id="A0A6G0VW52"/>
<dbReference type="InterPro" id="IPR036236">
    <property type="entry name" value="Znf_C2H2_sf"/>
</dbReference>
<dbReference type="Pfam" id="PF13894">
    <property type="entry name" value="zf-C2H2_4"/>
    <property type="match status" value="1"/>
</dbReference>
<evidence type="ECO:0000256" key="2">
    <source>
        <dbReference type="ARBA" id="ARBA00022737"/>
    </source>
</evidence>
<feature type="domain" description="C2H2-type" evidence="6">
    <location>
        <begin position="29"/>
        <end position="52"/>
    </location>
</feature>
<evidence type="ECO:0000256" key="4">
    <source>
        <dbReference type="ARBA" id="ARBA00022833"/>
    </source>
</evidence>
<keyword evidence="2" id="KW-0677">Repeat</keyword>
<keyword evidence="8" id="KW-1185">Reference proteome</keyword>